<dbReference type="InterPro" id="IPR053905">
    <property type="entry name" value="EF-G-like_DII"/>
</dbReference>
<proteinExistence type="inferred from homology"/>
<evidence type="ECO:0000313" key="8">
    <source>
        <dbReference type="EMBL" id="PJC81749.1"/>
    </source>
</evidence>
<feature type="coiled-coil region" evidence="6">
    <location>
        <begin position="377"/>
        <end position="407"/>
    </location>
</feature>
<accession>A0A2M8GMN4</accession>
<evidence type="ECO:0000259" key="7">
    <source>
        <dbReference type="PROSITE" id="PS51722"/>
    </source>
</evidence>
<name>A0A2M8GMN4_9BACT</name>
<dbReference type="FunFam" id="3.40.50.300:FF:000019">
    <property type="entry name" value="Translation initiation factor IF-2"/>
    <property type="match status" value="1"/>
</dbReference>
<dbReference type="SUPFAM" id="SSF52540">
    <property type="entry name" value="P-loop containing nucleoside triphosphate hydrolases"/>
    <property type="match status" value="1"/>
</dbReference>
<dbReference type="GO" id="GO:0005737">
    <property type="term" value="C:cytoplasm"/>
    <property type="evidence" value="ECO:0007669"/>
    <property type="project" value="TreeGrafter"/>
</dbReference>
<dbReference type="EMBL" id="PFQK01000052">
    <property type="protein sequence ID" value="PJC81749.1"/>
    <property type="molecule type" value="Genomic_DNA"/>
</dbReference>
<dbReference type="PANTHER" id="PTHR43381">
    <property type="entry name" value="TRANSLATION INITIATION FACTOR IF-2-RELATED"/>
    <property type="match status" value="1"/>
</dbReference>
<evidence type="ECO:0000256" key="4">
    <source>
        <dbReference type="ARBA" id="ARBA00022917"/>
    </source>
</evidence>
<evidence type="ECO:0000256" key="1">
    <source>
        <dbReference type="ARBA" id="ARBA00007733"/>
    </source>
</evidence>
<dbReference type="Proteomes" id="UP000229370">
    <property type="component" value="Unassembled WGS sequence"/>
</dbReference>
<reference evidence="9" key="1">
    <citation type="submission" date="2017-09" db="EMBL/GenBank/DDBJ databases">
        <title>Depth-based differentiation of microbial function through sediment-hosted aquifers and enrichment of novel symbionts in the deep terrestrial subsurface.</title>
        <authorList>
            <person name="Probst A.J."/>
            <person name="Ladd B."/>
            <person name="Jarett J.K."/>
            <person name="Geller-Mcgrath D.E."/>
            <person name="Sieber C.M.K."/>
            <person name="Emerson J.B."/>
            <person name="Anantharaman K."/>
            <person name="Thomas B.C."/>
            <person name="Malmstrom R."/>
            <person name="Stieglmeier M."/>
            <person name="Klingl A."/>
            <person name="Woyke T."/>
            <person name="Ryan C.M."/>
            <person name="Banfield J.F."/>
        </authorList>
    </citation>
    <scope>NUCLEOTIDE SEQUENCE [LARGE SCALE GENOMIC DNA]</scope>
</reference>
<dbReference type="FunFam" id="3.40.50.10050:FF:000001">
    <property type="entry name" value="Translation initiation factor IF-2"/>
    <property type="match status" value="1"/>
</dbReference>
<sequence length="487" mass="53447">MSSRPPVIAILGHVDHGKTSLLDYIRKSHIAQKEYGAITQKIGAYEINTKIKGYKTDKITFIDTPGHEAFSQLRLRGANVADLALLIIDGKDSVMPQTVESISHIQAAKIPFIVVINKTDLPDSKPEKVKNDLLKHKVAVEGKGGQIPAVNVSAKTGQGVNELLEAILLISSEFNLSCEKSNPLKAIVIETKKDRRGTVVSVIVKDGLLKVGQTVYVNQIAAKIRSLTNDLGQSIIEAYPSTPVEIFGLNNTPVVGSIITSQPGNAPDQTEQKGIKSQAKKVFDLNTVLQSTEKKEKKLRLIIKTDSYGSLEAISSALSDKDNIEVILNMVGDIHKSDVFLAKTAKAIIVGFNTQIENEIKLLAKQEKVIIKTYHIIFELLQELDEVADLIKQKEETEKEIKGQAQILATFIIEQEKIYGIKITKGKISLNDGAEIYRENNPVGKTKVVSLKIRAKKVNEVKKDQEAGVILSPSLDIRVGDMIKSIL</sequence>
<comment type="caution">
    <text evidence="8">The sequence shown here is derived from an EMBL/GenBank/DDBJ whole genome shotgun (WGS) entry which is preliminary data.</text>
</comment>
<evidence type="ECO:0000313" key="9">
    <source>
        <dbReference type="Proteomes" id="UP000229370"/>
    </source>
</evidence>
<keyword evidence="2" id="KW-0396">Initiation factor</keyword>
<evidence type="ECO:0000256" key="6">
    <source>
        <dbReference type="SAM" id="Coils"/>
    </source>
</evidence>
<dbReference type="PROSITE" id="PS51722">
    <property type="entry name" value="G_TR_2"/>
    <property type="match status" value="1"/>
</dbReference>
<dbReference type="Gene3D" id="2.40.30.10">
    <property type="entry name" value="Translation factors"/>
    <property type="match status" value="2"/>
</dbReference>
<organism evidence="8 9">
    <name type="scientific">Candidatus Roizmanbacteria bacterium CG_4_8_14_3_um_filter_36_10</name>
    <dbReference type="NCBI Taxonomy" id="1974834"/>
    <lineage>
        <taxon>Bacteria</taxon>
        <taxon>Candidatus Roizmaniibacteriota</taxon>
    </lineage>
</organism>
<dbReference type="InterPro" id="IPR036925">
    <property type="entry name" value="TIF_IF2_dom3_sf"/>
</dbReference>
<dbReference type="InterPro" id="IPR015760">
    <property type="entry name" value="TIF_IF2"/>
</dbReference>
<feature type="domain" description="Tr-type G" evidence="7">
    <location>
        <begin position="3"/>
        <end position="177"/>
    </location>
</feature>
<dbReference type="Pfam" id="PF11987">
    <property type="entry name" value="IF-2"/>
    <property type="match status" value="1"/>
</dbReference>
<keyword evidence="5" id="KW-0342">GTP-binding</keyword>
<dbReference type="AlphaFoldDB" id="A0A2M8GMN4"/>
<dbReference type="PRINTS" id="PR00315">
    <property type="entry name" value="ELONGATNFCT"/>
</dbReference>
<keyword evidence="3" id="KW-0547">Nucleotide-binding</keyword>
<keyword evidence="6" id="KW-0175">Coiled coil</keyword>
<dbReference type="CDD" id="cd01887">
    <property type="entry name" value="IF2_eIF5B"/>
    <property type="match status" value="1"/>
</dbReference>
<dbReference type="InterPro" id="IPR000795">
    <property type="entry name" value="T_Tr_GTP-bd_dom"/>
</dbReference>
<dbReference type="InterPro" id="IPR023115">
    <property type="entry name" value="TIF_IF2_dom3"/>
</dbReference>
<dbReference type="InterPro" id="IPR005225">
    <property type="entry name" value="Small_GTP-bd"/>
</dbReference>
<dbReference type="Pfam" id="PF22042">
    <property type="entry name" value="EF-G_D2"/>
    <property type="match status" value="1"/>
</dbReference>
<comment type="similarity">
    <text evidence="1">Belongs to the TRAFAC class translation factor GTPase superfamily. Classic translation factor GTPase family. IF-2 subfamily.</text>
</comment>
<dbReference type="InterPro" id="IPR009000">
    <property type="entry name" value="Transl_B-barrel_sf"/>
</dbReference>
<keyword evidence="4" id="KW-0648">Protein biosynthesis</keyword>
<dbReference type="Gene3D" id="3.40.50.10050">
    <property type="entry name" value="Translation initiation factor IF- 2, domain 3"/>
    <property type="match status" value="1"/>
</dbReference>
<protein>
    <recommendedName>
        <fullName evidence="7">Tr-type G domain-containing protein</fullName>
    </recommendedName>
</protein>
<dbReference type="GO" id="GO:0005525">
    <property type="term" value="F:GTP binding"/>
    <property type="evidence" value="ECO:0007669"/>
    <property type="project" value="UniProtKB-KW"/>
</dbReference>
<evidence type="ECO:0000256" key="5">
    <source>
        <dbReference type="ARBA" id="ARBA00023134"/>
    </source>
</evidence>
<dbReference type="PANTHER" id="PTHR43381:SF4">
    <property type="entry name" value="EUKARYOTIC TRANSLATION INITIATION FACTOR 5B"/>
    <property type="match status" value="1"/>
</dbReference>
<dbReference type="Gene3D" id="3.40.50.300">
    <property type="entry name" value="P-loop containing nucleotide triphosphate hydrolases"/>
    <property type="match status" value="1"/>
</dbReference>
<dbReference type="SUPFAM" id="SSF52156">
    <property type="entry name" value="Initiation factor IF2/eIF5b, domain 3"/>
    <property type="match status" value="1"/>
</dbReference>
<dbReference type="NCBIfam" id="TIGR00231">
    <property type="entry name" value="small_GTP"/>
    <property type="match status" value="1"/>
</dbReference>
<dbReference type="SUPFAM" id="SSF50447">
    <property type="entry name" value="Translation proteins"/>
    <property type="match status" value="1"/>
</dbReference>
<dbReference type="GO" id="GO:0003924">
    <property type="term" value="F:GTPase activity"/>
    <property type="evidence" value="ECO:0007669"/>
    <property type="project" value="InterPro"/>
</dbReference>
<dbReference type="InterPro" id="IPR027417">
    <property type="entry name" value="P-loop_NTPase"/>
</dbReference>
<evidence type="ECO:0000256" key="3">
    <source>
        <dbReference type="ARBA" id="ARBA00022741"/>
    </source>
</evidence>
<dbReference type="GO" id="GO:0003743">
    <property type="term" value="F:translation initiation factor activity"/>
    <property type="evidence" value="ECO:0007669"/>
    <property type="project" value="UniProtKB-KW"/>
</dbReference>
<dbReference type="Pfam" id="PF00009">
    <property type="entry name" value="GTP_EFTU"/>
    <property type="match status" value="1"/>
</dbReference>
<evidence type="ECO:0000256" key="2">
    <source>
        <dbReference type="ARBA" id="ARBA00022540"/>
    </source>
</evidence>
<gene>
    <name evidence="8" type="ORF">CO007_02995</name>
</gene>